<dbReference type="PANTHER" id="PTHR31900">
    <property type="entry name" value="F-BOX/RNI SUPERFAMILY PROTEIN-RELATED"/>
    <property type="match status" value="1"/>
</dbReference>
<evidence type="ECO:0000313" key="2">
    <source>
        <dbReference type="EMBL" id="KAG7568134.1"/>
    </source>
</evidence>
<dbReference type="InterPro" id="IPR006566">
    <property type="entry name" value="FBD"/>
</dbReference>
<dbReference type="SMART" id="SM00579">
    <property type="entry name" value="FBD"/>
    <property type="match status" value="1"/>
</dbReference>
<gene>
    <name evidence="2" type="ORF">ISN45_Aa04g009730</name>
</gene>
<dbReference type="AlphaFoldDB" id="A0A8T2A869"/>
<name>A0A8T2A869_9BRAS</name>
<organism evidence="2 3">
    <name type="scientific">Arabidopsis thaliana x Arabidopsis arenosa</name>
    <dbReference type="NCBI Taxonomy" id="1240361"/>
    <lineage>
        <taxon>Eukaryota</taxon>
        <taxon>Viridiplantae</taxon>
        <taxon>Streptophyta</taxon>
        <taxon>Embryophyta</taxon>
        <taxon>Tracheophyta</taxon>
        <taxon>Spermatophyta</taxon>
        <taxon>Magnoliopsida</taxon>
        <taxon>eudicotyledons</taxon>
        <taxon>Gunneridae</taxon>
        <taxon>Pentapetalae</taxon>
        <taxon>rosids</taxon>
        <taxon>malvids</taxon>
        <taxon>Brassicales</taxon>
        <taxon>Brassicaceae</taxon>
        <taxon>Camelineae</taxon>
        <taxon>Arabidopsis</taxon>
    </lineage>
</organism>
<dbReference type="Proteomes" id="UP000694240">
    <property type="component" value="Chromosome 9"/>
</dbReference>
<evidence type="ECO:0000313" key="3">
    <source>
        <dbReference type="Proteomes" id="UP000694240"/>
    </source>
</evidence>
<protein>
    <submittedName>
        <fullName evidence="2">FBD domain</fullName>
    </submittedName>
</protein>
<evidence type="ECO:0000259" key="1">
    <source>
        <dbReference type="SMART" id="SM00579"/>
    </source>
</evidence>
<sequence length="280" mass="31663">MVLCGLVLRLGNQKIRPILKDVSVLVQQGNQRLMSESSGNDLLHGVKDMFRMEAKEFVISFLERIGSLSCLYKTYTWGSVTGCYRFHLTLAYCVVGCSEQQMAHNFFTGISRVREMIISRNMMERIFSYLSVDSLPQFCNLSYLKGNVCSTSVTFLDVFTKLLESCPNLKSIVLGLTCFTDYTDEMVEMRVWSVPKCLLSSLEFVEIKNEYEADDGALEVARYFVENSVNLKKLVLHLASSFLKQGNPALLKDLIALPRRSSMCQIEVFNGLNGRALGIF</sequence>
<dbReference type="EMBL" id="JAEFBK010000009">
    <property type="protein sequence ID" value="KAG7568134.1"/>
    <property type="molecule type" value="Genomic_DNA"/>
</dbReference>
<dbReference type="InterPro" id="IPR050232">
    <property type="entry name" value="FBL13/AtMIF1-like"/>
</dbReference>
<dbReference type="Pfam" id="PF08387">
    <property type="entry name" value="FBD"/>
    <property type="match status" value="1"/>
</dbReference>
<dbReference type="PANTHER" id="PTHR31900:SF25">
    <property type="entry name" value="FBD DOMAIN-CONTAINING PROTEIN"/>
    <property type="match status" value="1"/>
</dbReference>
<keyword evidence="3" id="KW-1185">Reference proteome</keyword>
<proteinExistence type="predicted"/>
<reference evidence="2 3" key="1">
    <citation type="submission" date="2020-12" db="EMBL/GenBank/DDBJ databases">
        <title>Concerted genomic and epigenomic changes stabilize Arabidopsis allopolyploids.</title>
        <authorList>
            <person name="Chen Z."/>
        </authorList>
    </citation>
    <scope>NUCLEOTIDE SEQUENCE [LARGE SCALE GENOMIC DNA]</scope>
    <source>
        <strain evidence="2">Allo738</strain>
        <tissue evidence="2">Leaf</tissue>
    </source>
</reference>
<accession>A0A8T2A869</accession>
<feature type="domain" description="FBD" evidence="1">
    <location>
        <begin position="196"/>
        <end position="269"/>
    </location>
</feature>
<comment type="caution">
    <text evidence="2">The sequence shown here is derived from an EMBL/GenBank/DDBJ whole genome shotgun (WGS) entry which is preliminary data.</text>
</comment>